<dbReference type="Proteomes" id="UP000835052">
    <property type="component" value="Unassembled WGS sequence"/>
</dbReference>
<protein>
    <submittedName>
        <fullName evidence="3">Uncharacterized protein</fullName>
    </submittedName>
</protein>
<evidence type="ECO:0000256" key="2">
    <source>
        <dbReference type="SAM" id="MobiDB-lite"/>
    </source>
</evidence>
<feature type="compositionally biased region" description="Basic and acidic residues" evidence="2">
    <location>
        <begin position="86"/>
        <end position="99"/>
    </location>
</feature>
<feature type="compositionally biased region" description="Low complexity" evidence="2">
    <location>
        <begin position="104"/>
        <end position="117"/>
    </location>
</feature>
<keyword evidence="4" id="KW-1185">Reference proteome</keyword>
<dbReference type="EMBL" id="CAJGYM010000019">
    <property type="protein sequence ID" value="CAD6191030.1"/>
    <property type="molecule type" value="Genomic_DNA"/>
</dbReference>
<accession>A0A8S1HCM0</accession>
<organism evidence="3 4">
    <name type="scientific">Caenorhabditis auriculariae</name>
    <dbReference type="NCBI Taxonomy" id="2777116"/>
    <lineage>
        <taxon>Eukaryota</taxon>
        <taxon>Metazoa</taxon>
        <taxon>Ecdysozoa</taxon>
        <taxon>Nematoda</taxon>
        <taxon>Chromadorea</taxon>
        <taxon>Rhabditida</taxon>
        <taxon>Rhabditina</taxon>
        <taxon>Rhabditomorpha</taxon>
        <taxon>Rhabditoidea</taxon>
        <taxon>Rhabditidae</taxon>
        <taxon>Peloderinae</taxon>
        <taxon>Caenorhabditis</taxon>
    </lineage>
</organism>
<feature type="coiled-coil region" evidence="1">
    <location>
        <begin position="13"/>
        <end position="40"/>
    </location>
</feature>
<proteinExistence type="predicted"/>
<dbReference type="AlphaFoldDB" id="A0A8S1HCM0"/>
<evidence type="ECO:0000313" key="3">
    <source>
        <dbReference type="EMBL" id="CAD6191030.1"/>
    </source>
</evidence>
<evidence type="ECO:0000313" key="4">
    <source>
        <dbReference type="Proteomes" id="UP000835052"/>
    </source>
</evidence>
<evidence type="ECO:0000256" key="1">
    <source>
        <dbReference type="SAM" id="Coils"/>
    </source>
</evidence>
<comment type="caution">
    <text evidence="3">The sequence shown here is derived from an EMBL/GenBank/DDBJ whole genome shotgun (WGS) entry which is preliminary data.</text>
</comment>
<reference evidence="3" key="1">
    <citation type="submission" date="2020-10" db="EMBL/GenBank/DDBJ databases">
        <authorList>
            <person name="Kikuchi T."/>
        </authorList>
    </citation>
    <scope>NUCLEOTIDE SEQUENCE</scope>
    <source>
        <strain evidence="3">NKZ352</strain>
    </source>
</reference>
<keyword evidence="1" id="KW-0175">Coiled coil</keyword>
<sequence>MPEETEAYYKSRFNSLDVEMTELFQENEQLNEDLDNIDRQIDEEPTPALYREKRRLEEAIEAIDASIESVFAKMEDNRNKLEAFKKRQADKEAVNREPDVVTDSSSAAEASPLSESLSDTDSDGF</sequence>
<feature type="region of interest" description="Disordered" evidence="2">
    <location>
        <begin position="86"/>
        <end position="125"/>
    </location>
</feature>
<gene>
    <name evidence="3" type="ORF">CAUJ_LOCUS6949</name>
</gene>
<name>A0A8S1HCM0_9PELO</name>